<dbReference type="GO" id="GO:0003955">
    <property type="term" value="F:NAD(P)H dehydrogenase (quinone) activity"/>
    <property type="evidence" value="ECO:0007669"/>
    <property type="project" value="TreeGrafter"/>
</dbReference>
<dbReference type="PRINTS" id="PR00368">
    <property type="entry name" value="FADPNR"/>
</dbReference>
<evidence type="ECO:0000256" key="1">
    <source>
        <dbReference type="ARBA" id="ARBA00001974"/>
    </source>
</evidence>
<feature type="domain" description="FAD/NAD(P)-binding" evidence="6">
    <location>
        <begin position="6"/>
        <end position="281"/>
    </location>
</feature>
<dbReference type="Proteomes" id="UP000035057">
    <property type="component" value="Unassembled WGS sequence"/>
</dbReference>
<keyword evidence="5" id="KW-0560">Oxidoreductase</keyword>
<organism evidence="7 8">
    <name type="scientific">Marinobacter nitratireducens</name>
    <dbReference type="NCBI Taxonomy" id="1137280"/>
    <lineage>
        <taxon>Bacteria</taxon>
        <taxon>Pseudomonadati</taxon>
        <taxon>Pseudomonadota</taxon>
        <taxon>Gammaproteobacteria</taxon>
        <taxon>Pseudomonadales</taxon>
        <taxon>Marinobacteraceae</taxon>
        <taxon>Marinobacter</taxon>
    </lineage>
</organism>
<evidence type="ECO:0000313" key="8">
    <source>
        <dbReference type="Proteomes" id="UP000035057"/>
    </source>
</evidence>
<proteinExistence type="inferred from homology"/>
<keyword evidence="8" id="KW-1185">Reference proteome</keyword>
<keyword evidence="4" id="KW-0274">FAD</keyword>
<dbReference type="PRINTS" id="PR00469">
    <property type="entry name" value="PNDRDTASEII"/>
</dbReference>
<evidence type="ECO:0000259" key="6">
    <source>
        <dbReference type="Pfam" id="PF07992"/>
    </source>
</evidence>
<dbReference type="RefSeq" id="WP_036130172.1">
    <property type="nucleotide sequence ID" value="NZ_ANIE01000005.1"/>
</dbReference>
<comment type="similarity">
    <text evidence="2">Belongs to the NADH dehydrogenase family.</text>
</comment>
<evidence type="ECO:0000256" key="2">
    <source>
        <dbReference type="ARBA" id="ARBA00005272"/>
    </source>
</evidence>
<dbReference type="InterPro" id="IPR036188">
    <property type="entry name" value="FAD/NAD-bd_sf"/>
</dbReference>
<evidence type="ECO:0000256" key="5">
    <source>
        <dbReference type="ARBA" id="ARBA00023002"/>
    </source>
</evidence>
<dbReference type="GO" id="GO:0019646">
    <property type="term" value="P:aerobic electron transport chain"/>
    <property type="evidence" value="ECO:0007669"/>
    <property type="project" value="TreeGrafter"/>
</dbReference>
<keyword evidence="3" id="KW-0285">Flavoprotein</keyword>
<dbReference type="PANTHER" id="PTHR42913:SF3">
    <property type="entry name" value="64 KDA MITOCHONDRIAL NADH DEHYDROGENASE (EUROFUNG)"/>
    <property type="match status" value="1"/>
</dbReference>
<protein>
    <submittedName>
        <fullName evidence="7">NADH dehydrogenase</fullName>
    </submittedName>
</protein>
<comment type="cofactor">
    <cofactor evidence="1">
        <name>FAD</name>
        <dbReference type="ChEBI" id="CHEBI:57692"/>
    </cofactor>
</comment>
<dbReference type="AlphaFoldDB" id="A0A072N306"/>
<dbReference type="EMBL" id="ANIE01000005">
    <property type="protein sequence ID" value="KEF31333.1"/>
    <property type="molecule type" value="Genomic_DNA"/>
</dbReference>
<sequence>MRSRPEVLILGAGYAGLMAASRVLRSQLANVTIIDSSPRFEQRIRMHEVLAGRSVKSPKYSDWLPGKSVRMVVDRVCDIDPQSKQVITESGCYTYDYLLFALGSEVDQSAIPGASEFAVSIGRQAANAELSGKLRNLNNVQGKLVFIGAGLTNLESATELAETFPSLNITLISSGTLFKDFSVPGREYLWSACRRLNIELVEKRNVTRVLENSVQLDDGSRVEADLTVVAPGFRASKLGQKMASAWSEIMVDKKGRILCYPDLSASVDQTIWVAGDACHRTTELQRLYRMGCALALPMGAQAGENIVRHIQGQVTEAFRFGYIFRCVSLGRKDALIQWTDERDVPREKITTGRRAVRIKEWICKLTYYAPKWELKTGIRCYYWPKPEPAALDATEWPYDAG</sequence>
<comment type="caution">
    <text evidence="7">The sequence shown here is derived from an EMBL/GenBank/DDBJ whole genome shotgun (WGS) entry which is preliminary data.</text>
</comment>
<reference evidence="7 8" key="1">
    <citation type="submission" date="2012-12" db="EMBL/GenBank/DDBJ databases">
        <title>Genome assembly of Marinobacter sp. AK21.</title>
        <authorList>
            <person name="Khatri I."/>
            <person name="Kumar R."/>
            <person name="Vaidya B."/>
            <person name="Subramanian S."/>
            <person name="Pinnaka A."/>
        </authorList>
    </citation>
    <scope>NUCLEOTIDE SEQUENCE [LARGE SCALE GENOMIC DNA]</scope>
    <source>
        <strain evidence="7 8">AK21</strain>
    </source>
</reference>
<dbReference type="PANTHER" id="PTHR42913">
    <property type="entry name" value="APOPTOSIS-INDUCING FACTOR 1"/>
    <property type="match status" value="1"/>
</dbReference>
<name>A0A072N306_9GAMM</name>
<evidence type="ECO:0000313" key="7">
    <source>
        <dbReference type="EMBL" id="KEF31333.1"/>
    </source>
</evidence>
<dbReference type="Pfam" id="PF07992">
    <property type="entry name" value="Pyr_redox_2"/>
    <property type="match status" value="1"/>
</dbReference>
<dbReference type="PATRIC" id="fig|1137280.3.peg.1495"/>
<dbReference type="InterPro" id="IPR051169">
    <property type="entry name" value="NADH-Q_oxidoreductase"/>
</dbReference>
<dbReference type="Gene3D" id="3.50.50.100">
    <property type="match status" value="1"/>
</dbReference>
<gene>
    <name evidence="7" type="ORF">D777_01682</name>
</gene>
<accession>A0A072N306</accession>
<dbReference type="STRING" id="1137280.D777_01682"/>
<evidence type="ECO:0000256" key="4">
    <source>
        <dbReference type="ARBA" id="ARBA00022827"/>
    </source>
</evidence>
<dbReference type="InterPro" id="IPR023753">
    <property type="entry name" value="FAD/NAD-binding_dom"/>
</dbReference>
<evidence type="ECO:0000256" key="3">
    <source>
        <dbReference type="ARBA" id="ARBA00022630"/>
    </source>
</evidence>
<dbReference type="OrthoDB" id="9800607at2"/>
<dbReference type="SUPFAM" id="SSF51905">
    <property type="entry name" value="FAD/NAD(P)-binding domain"/>
    <property type="match status" value="1"/>
</dbReference>